<dbReference type="InterPro" id="IPR039672">
    <property type="entry name" value="MFS_2"/>
</dbReference>
<feature type="transmembrane region" description="Helical" evidence="1">
    <location>
        <begin position="252"/>
        <end position="270"/>
    </location>
</feature>
<feature type="transmembrane region" description="Helical" evidence="1">
    <location>
        <begin position="157"/>
        <end position="179"/>
    </location>
</feature>
<comment type="caution">
    <text evidence="2">The sequence shown here is derived from an EMBL/GenBank/DDBJ whole genome shotgun (WGS) entry which is preliminary data.</text>
</comment>
<feature type="transmembrane region" description="Helical" evidence="1">
    <location>
        <begin position="306"/>
        <end position="332"/>
    </location>
</feature>
<reference evidence="2" key="1">
    <citation type="journal article" date="2014" name="Front. Microbiol.">
        <title>High frequency of phylogenetically diverse reductive dehalogenase-homologous genes in deep subseafloor sedimentary metagenomes.</title>
        <authorList>
            <person name="Kawai M."/>
            <person name="Futagami T."/>
            <person name="Toyoda A."/>
            <person name="Takaki Y."/>
            <person name="Nishi S."/>
            <person name="Hori S."/>
            <person name="Arai W."/>
            <person name="Tsubouchi T."/>
            <person name="Morono Y."/>
            <person name="Uchiyama I."/>
            <person name="Ito T."/>
            <person name="Fujiyama A."/>
            <person name="Inagaki F."/>
            <person name="Takami H."/>
        </authorList>
    </citation>
    <scope>NUCLEOTIDE SEQUENCE</scope>
    <source>
        <strain evidence="2">Expedition CK06-06</strain>
    </source>
</reference>
<evidence type="ECO:0000256" key="1">
    <source>
        <dbReference type="SAM" id="Phobius"/>
    </source>
</evidence>
<dbReference type="SUPFAM" id="SSF103473">
    <property type="entry name" value="MFS general substrate transporter"/>
    <property type="match status" value="1"/>
</dbReference>
<feature type="transmembrane region" description="Helical" evidence="1">
    <location>
        <begin position="12"/>
        <end position="33"/>
    </location>
</feature>
<keyword evidence="1" id="KW-0812">Transmembrane</keyword>
<protein>
    <recommendedName>
        <fullName evidence="3">Major facilitator superfamily (MFS) profile domain-containing protein</fullName>
    </recommendedName>
</protein>
<dbReference type="InterPro" id="IPR036259">
    <property type="entry name" value="MFS_trans_sf"/>
</dbReference>
<evidence type="ECO:0000313" key="2">
    <source>
        <dbReference type="EMBL" id="GAH47315.1"/>
    </source>
</evidence>
<feature type="transmembrane region" description="Helical" evidence="1">
    <location>
        <begin position="282"/>
        <end position="300"/>
    </location>
</feature>
<feature type="non-terminal residue" evidence="2">
    <location>
        <position position="1"/>
    </location>
</feature>
<gene>
    <name evidence="2" type="ORF">S03H2_12721</name>
</gene>
<keyword evidence="1" id="KW-1133">Transmembrane helix</keyword>
<dbReference type="GO" id="GO:0015293">
    <property type="term" value="F:symporter activity"/>
    <property type="evidence" value="ECO:0007669"/>
    <property type="project" value="InterPro"/>
</dbReference>
<sequence length="432" mass="48784">GTYAYFFYESEIGLDSTIIGLGFIIFALWNMFNDPLLGYLTNRPFKFTRKWGRRFPWVIIGGVPYIFCYILIFMPPDVDPTSGAWILFAWFVFSTCLFELFASLYWVNFSAIFPEKFSSLKERRTGTGLMTIVGILGIALGAIFPPMLVTFGVPQTYIIQGGAVVILGFIGLGLAIPGFREDQVTINRYLDKYEEQTTRESFFKSLKIAFKQRNFVAFVITYTLYQTLTALMTGSLAFLVRYVLGEEAKSQMLLSIGFLIGSLLFIPLWIKLAHKSNDNRKTLLIAGIALTCANIPLIFINNMTFMIIGLLVWGLAFGGFWTILWPVLADVIDESVAITGKRNEGIYTGIQAFFGRLAFLNQALVFTIVHVATGFQEGAATQSVEAVWGIQMHFSLIPMIFMGVAMLIFWRFFKLTPEKVKINREKIKELGL</sequence>
<feature type="transmembrane region" description="Helical" evidence="1">
    <location>
        <begin position="353"/>
        <end position="372"/>
    </location>
</feature>
<keyword evidence="1" id="KW-0472">Membrane</keyword>
<feature type="transmembrane region" description="Helical" evidence="1">
    <location>
        <begin position="54"/>
        <end position="72"/>
    </location>
</feature>
<feature type="transmembrane region" description="Helical" evidence="1">
    <location>
        <begin position="215"/>
        <end position="240"/>
    </location>
</feature>
<feature type="transmembrane region" description="Helical" evidence="1">
    <location>
        <begin position="392"/>
        <end position="413"/>
    </location>
</feature>
<proteinExistence type="predicted"/>
<dbReference type="GO" id="GO:0008643">
    <property type="term" value="P:carbohydrate transport"/>
    <property type="evidence" value="ECO:0007669"/>
    <property type="project" value="InterPro"/>
</dbReference>
<feature type="transmembrane region" description="Helical" evidence="1">
    <location>
        <begin position="84"/>
        <end position="107"/>
    </location>
</feature>
<dbReference type="AlphaFoldDB" id="X1GR15"/>
<feature type="transmembrane region" description="Helical" evidence="1">
    <location>
        <begin position="128"/>
        <end position="151"/>
    </location>
</feature>
<dbReference type="Pfam" id="PF13347">
    <property type="entry name" value="MFS_2"/>
    <property type="match status" value="1"/>
</dbReference>
<name>X1GR15_9ZZZZ</name>
<dbReference type="Gene3D" id="1.20.1250.20">
    <property type="entry name" value="MFS general substrate transporter like domains"/>
    <property type="match status" value="2"/>
</dbReference>
<dbReference type="EMBL" id="BARU01006464">
    <property type="protein sequence ID" value="GAH47315.1"/>
    <property type="molecule type" value="Genomic_DNA"/>
</dbReference>
<dbReference type="PANTHER" id="PTHR11328:SF24">
    <property type="entry name" value="MAJOR FACILITATOR SUPERFAMILY (MFS) PROFILE DOMAIN-CONTAINING PROTEIN"/>
    <property type="match status" value="1"/>
</dbReference>
<evidence type="ECO:0008006" key="3">
    <source>
        <dbReference type="Google" id="ProtNLM"/>
    </source>
</evidence>
<accession>X1GR15</accession>
<dbReference type="GO" id="GO:0005886">
    <property type="term" value="C:plasma membrane"/>
    <property type="evidence" value="ECO:0007669"/>
    <property type="project" value="TreeGrafter"/>
</dbReference>
<dbReference type="PANTHER" id="PTHR11328">
    <property type="entry name" value="MAJOR FACILITATOR SUPERFAMILY DOMAIN-CONTAINING PROTEIN"/>
    <property type="match status" value="1"/>
</dbReference>
<organism evidence="2">
    <name type="scientific">marine sediment metagenome</name>
    <dbReference type="NCBI Taxonomy" id="412755"/>
    <lineage>
        <taxon>unclassified sequences</taxon>
        <taxon>metagenomes</taxon>
        <taxon>ecological metagenomes</taxon>
    </lineage>
</organism>